<keyword evidence="10" id="KW-0406">Ion transport</keyword>
<keyword evidence="9" id="KW-0915">Sodium</keyword>
<keyword evidence="4" id="KW-0997">Cell inner membrane</keyword>
<keyword evidence="13" id="KW-0739">Sodium transport</keyword>
<evidence type="ECO:0000256" key="6">
    <source>
        <dbReference type="ARBA" id="ARBA00022967"/>
    </source>
</evidence>
<keyword evidence="11" id="KW-0830">Ubiquinone</keyword>
<evidence type="ECO:0000256" key="5">
    <source>
        <dbReference type="ARBA" id="ARBA00022692"/>
    </source>
</evidence>
<feature type="transmembrane region" description="Helical" evidence="15">
    <location>
        <begin position="142"/>
        <end position="161"/>
    </location>
</feature>
<keyword evidence="8" id="KW-0520">NAD</keyword>
<dbReference type="RefSeq" id="WP_112313381.1">
    <property type="nucleotide sequence ID" value="NZ_JAVDBT010000021.1"/>
</dbReference>
<dbReference type="NCBIfam" id="TIGR01940">
    <property type="entry name" value="nqrE"/>
    <property type="match status" value="1"/>
</dbReference>
<evidence type="ECO:0000256" key="15">
    <source>
        <dbReference type="SAM" id="Phobius"/>
    </source>
</evidence>
<evidence type="ECO:0000313" key="16">
    <source>
        <dbReference type="EMBL" id="MDQ2068059.1"/>
    </source>
</evidence>
<feature type="transmembrane region" description="Helical" evidence="15">
    <location>
        <begin position="111"/>
        <end position="130"/>
    </location>
</feature>
<comment type="caution">
    <text evidence="16">The sequence shown here is derived from an EMBL/GenBank/DDBJ whole genome shotgun (WGS) entry which is preliminary data.</text>
</comment>
<evidence type="ECO:0000256" key="4">
    <source>
        <dbReference type="ARBA" id="ARBA00022519"/>
    </source>
</evidence>
<keyword evidence="2" id="KW-0813">Transport</keyword>
<evidence type="ECO:0000256" key="14">
    <source>
        <dbReference type="ARBA" id="ARBA00023231"/>
    </source>
</evidence>
<evidence type="ECO:0000313" key="17">
    <source>
        <dbReference type="Proteomes" id="UP001239680"/>
    </source>
</evidence>
<feature type="transmembrane region" description="Helical" evidence="15">
    <location>
        <begin position="78"/>
        <end position="99"/>
    </location>
</feature>
<evidence type="ECO:0000256" key="3">
    <source>
        <dbReference type="ARBA" id="ARBA00022475"/>
    </source>
</evidence>
<reference evidence="16 17" key="1">
    <citation type="submission" date="2023-08" db="EMBL/GenBank/DDBJ databases">
        <title>Characterization of two Paracoccaceae strains isolated from Phycosphere and proposal of Xinfangfangia lacusdiani sp. nov.</title>
        <authorList>
            <person name="Deng Y."/>
            <person name="Zhang Y.Q."/>
        </authorList>
    </citation>
    <scope>NUCLEOTIDE SEQUENCE [LARGE SCALE GENOMIC DNA]</scope>
    <source>
        <strain evidence="16 17">CPCC 101601</strain>
    </source>
</reference>
<dbReference type="PIRSF" id="PIRSF006102">
    <property type="entry name" value="NQR_DE"/>
    <property type="match status" value="1"/>
</dbReference>
<evidence type="ECO:0000256" key="7">
    <source>
        <dbReference type="ARBA" id="ARBA00022989"/>
    </source>
</evidence>
<dbReference type="Pfam" id="PF02508">
    <property type="entry name" value="Rnf-Nqr"/>
    <property type="match status" value="1"/>
</dbReference>
<evidence type="ECO:0000256" key="11">
    <source>
        <dbReference type="ARBA" id="ARBA00023075"/>
    </source>
</evidence>
<dbReference type="PANTHER" id="PTHR30335:SF1">
    <property type="entry name" value="NA(+)-TRANSLOCATING NADH-QUINONE REDUCTASE SUBUNIT E"/>
    <property type="match status" value="1"/>
</dbReference>
<keyword evidence="14" id="KW-0535">Nitrogen fixation</keyword>
<evidence type="ECO:0000256" key="10">
    <source>
        <dbReference type="ARBA" id="ARBA00023065"/>
    </source>
</evidence>
<name>A0ABU0W223_9RHOB</name>
<evidence type="ECO:0000256" key="8">
    <source>
        <dbReference type="ARBA" id="ARBA00023027"/>
    </source>
</evidence>
<proteinExistence type="predicted"/>
<dbReference type="InterPro" id="IPR003667">
    <property type="entry name" value="NqrDE/RnfAE"/>
</dbReference>
<gene>
    <name evidence="16" type="primary">nqrE</name>
    <name evidence="16" type="ORF">Q9295_16930</name>
</gene>
<dbReference type="EMBL" id="JAVDBT010000021">
    <property type="protein sequence ID" value="MDQ2068059.1"/>
    <property type="molecule type" value="Genomic_DNA"/>
</dbReference>
<evidence type="ECO:0000256" key="13">
    <source>
        <dbReference type="ARBA" id="ARBA00023201"/>
    </source>
</evidence>
<keyword evidence="7 15" id="KW-1133">Transmembrane helix</keyword>
<dbReference type="InterPro" id="IPR050133">
    <property type="entry name" value="NqrDE/RnfAE_oxidrdctase"/>
</dbReference>
<keyword evidence="3" id="KW-1003">Cell membrane</keyword>
<dbReference type="PANTHER" id="PTHR30335">
    <property type="entry name" value="INTEGRAL MEMBRANE PROTEIN OF SOXR-REDUCING COMPLEX"/>
    <property type="match status" value="1"/>
</dbReference>
<evidence type="ECO:0000256" key="9">
    <source>
        <dbReference type="ARBA" id="ARBA00023053"/>
    </source>
</evidence>
<evidence type="ECO:0000256" key="1">
    <source>
        <dbReference type="ARBA" id="ARBA00004127"/>
    </source>
</evidence>
<evidence type="ECO:0000256" key="12">
    <source>
        <dbReference type="ARBA" id="ARBA00023136"/>
    </source>
</evidence>
<dbReference type="Proteomes" id="UP001239680">
    <property type="component" value="Unassembled WGS sequence"/>
</dbReference>
<sequence length="200" mass="21486">MIDLFQRSIFEENLALSFFLGMCTFLAVSRQVKTAFGVGISLIVVQGLSVPLNHLLYAWVLAPGALAWVGFGDLDLNFLRLITFLGIVAAMVQVLEMVLDRYAPALHAAMGIYLPLLAINCAIIGGSLFMVERDYDLAQSTVYGIGTGIGWALAITAFAAIRERLRYADMPRGLEGLGAAFIVAGIMSMGFSAFVGVSLP</sequence>
<keyword evidence="17" id="KW-1185">Reference proteome</keyword>
<keyword evidence="5 15" id="KW-0812">Transmembrane</keyword>
<keyword evidence="6" id="KW-1278">Translocase</keyword>
<organism evidence="16 17">
    <name type="scientific">Pseudogemmobacter lacusdianii</name>
    <dbReference type="NCBI Taxonomy" id="3069608"/>
    <lineage>
        <taxon>Bacteria</taxon>
        <taxon>Pseudomonadati</taxon>
        <taxon>Pseudomonadota</taxon>
        <taxon>Alphaproteobacteria</taxon>
        <taxon>Rhodobacterales</taxon>
        <taxon>Paracoccaceae</taxon>
        <taxon>Pseudogemmobacter</taxon>
    </lineage>
</organism>
<comment type="subcellular location">
    <subcellularLocation>
        <location evidence="1">Endomembrane system</location>
        <topology evidence="1">Multi-pass membrane protein</topology>
    </subcellularLocation>
</comment>
<evidence type="ECO:0000256" key="2">
    <source>
        <dbReference type="ARBA" id="ARBA00022448"/>
    </source>
</evidence>
<dbReference type="InterPro" id="IPR010967">
    <property type="entry name" value="NqrE"/>
</dbReference>
<protein>
    <submittedName>
        <fullName evidence="16">NADH:ubiquinone reductase (Na(+)-transporting) subunit E</fullName>
    </submittedName>
</protein>
<feature type="transmembrane region" description="Helical" evidence="15">
    <location>
        <begin position="173"/>
        <end position="197"/>
    </location>
</feature>
<keyword evidence="12 15" id="KW-0472">Membrane</keyword>
<accession>A0ABU0W223</accession>
<feature type="transmembrane region" description="Helical" evidence="15">
    <location>
        <begin position="12"/>
        <end position="28"/>
    </location>
</feature>